<dbReference type="Proteomes" id="UP000262802">
    <property type="component" value="Chromosome"/>
</dbReference>
<dbReference type="OrthoDB" id="68731at2"/>
<dbReference type="AlphaFoldDB" id="A0A3B7QWF3"/>
<organism evidence="1 2">
    <name type="scientific">Hymenobacter oligotrophus</name>
    <dbReference type="NCBI Taxonomy" id="2319843"/>
    <lineage>
        <taxon>Bacteria</taxon>
        <taxon>Pseudomonadati</taxon>
        <taxon>Bacteroidota</taxon>
        <taxon>Cytophagia</taxon>
        <taxon>Cytophagales</taxon>
        <taxon>Hymenobacteraceae</taxon>
        <taxon>Hymenobacter</taxon>
    </lineage>
</organism>
<gene>
    <name evidence="1" type="ORF">D3Y59_01655</name>
</gene>
<name>A0A3B7QWF3_9BACT</name>
<dbReference type="Pfam" id="PF07609">
    <property type="entry name" value="DUF1572"/>
    <property type="match status" value="1"/>
</dbReference>
<dbReference type="RefSeq" id="WP_119443454.1">
    <property type="nucleotide sequence ID" value="NZ_CP032317.1"/>
</dbReference>
<dbReference type="EMBL" id="CP032317">
    <property type="protein sequence ID" value="AYA35865.1"/>
    <property type="molecule type" value="Genomic_DNA"/>
</dbReference>
<protein>
    <submittedName>
        <fullName evidence="1">DUF1572 domain-containing protein</fullName>
    </submittedName>
</protein>
<evidence type="ECO:0000313" key="2">
    <source>
        <dbReference type="Proteomes" id="UP000262802"/>
    </source>
</evidence>
<accession>A0A3B7QWF3</accession>
<dbReference type="Gene3D" id="1.20.120.450">
    <property type="entry name" value="dinb family like domain"/>
    <property type="match status" value="1"/>
</dbReference>
<dbReference type="SUPFAM" id="SSF109854">
    <property type="entry name" value="DinB/YfiT-like putative metalloenzymes"/>
    <property type="match status" value="1"/>
</dbReference>
<keyword evidence="2" id="KW-1185">Reference proteome</keyword>
<evidence type="ECO:0000313" key="1">
    <source>
        <dbReference type="EMBL" id="AYA35865.1"/>
    </source>
</evidence>
<dbReference type="InterPro" id="IPR034660">
    <property type="entry name" value="DinB/YfiT-like"/>
</dbReference>
<sequence>MSAPDALAAGLLATVRHSFQSYKALADKALAQLTPEQWLWRPGPESNSAAVLVQHLVGNLRSRFTDFWTADGEKPDRHRGQEFEEPTSAQAVAHLQQQWQQAWPVLWAVLDHLEQHPADWLRTVYIRQEPYTALGALQRQITHYAYHTGQLVQLAKQIRGEEWHTLSIPRGQSEQFNAQMRQQANPGLNLQRPSAV</sequence>
<dbReference type="KEGG" id="hyh:D3Y59_01655"/>
<proteinExistence type="predicted"/>
<dbReference type="InterPro" id="IPR011466">
    <property type="entry name" value="DUF1572"/>
</dbReference>
<reference evidence="1 2" key="1">
    <citation type="submission" date="2018-09" db="EMBL/GenBank/DDBJ databases">
        <title>Hymenobacter medium sp. nov., isolated from R2A medium.</title>
        <authorList>
            <person name="Yingchao G."/>
        </authorList>
    </citation>
    <scope>NUCLEOTIDE SEQUENCE [LARGE SCALE GENOMIC DNA]</scope>
    <source>
        <strain evidence="2">sh-6</strain>
    </source>
</reference>